<feature type="compositionally biased region" description="Low complexity" evidence="6">
    <location>
        <begin position="42"/>
        <end position="56"/>
    </location>
</feature>
<evidence type="ECO:0000256" key="6">
    <source>
        <dbReference type="SAM" id="MobiDB-lite"/>
    </source>
</evidence>
<dbReference type="PANTHER" id="PTHR13556">
    <property type="entry name" value="TRANSCRIPTIONAL ADAPTER 3-RELATED"/>
    <property type="match status" value="1"/>
</dbReference>
<protein>
    <recommendedName>
        <fullName evidence="9">Transcriptional regulator Ngg1</fullName>
    </recommendedName>
</protein>
<keyword evidence="5" id="KW-0539">Nucleus</keyword>
<dbReference type="GO" id="GO:0006357">
    <property type="term" value="P:regulation of transcription by RNA polymerase II"/>
    <property type="evidence" value="ECO:0007669"/>
    <property type="project" value="TreeGrafter"/>
</dbReference>
<accession>A0A6G1L7N7</accession>
<feature type="region of interest" description="Disordered" evidence="6">
    <location>
        <begin position="136"/>
        <end position="262"/>
    </location>
</feature>
<evidence type="ECO:0008006" key="9">
    <source>
        <dbReference type="Google" id="ProtNLM"/>
    </source>
</evidence>
<feature type="region of interest" description="Disordered" evidence="6">
    <location>
        <begin position="1"/>
        <end position="56"/>
    </location>
</feature>
<keyword evidence="4" id="KW-0804">Transcription</keyword>
<evidence type="ECO:0000256" key="1">
    <source>
        <dbReference type="ARBA" id="ARBA00004123"/>
    </source>
</evidence>
<sequence length="635" mass="69899">MAPSSSKKGTTSKKAVRDRRSNSRHSTPVSTLTESPAPPTPLAGTPTDSAPAPAPAPAIAKETAYLKAPTAALANAADDISKLIAHTSSRNHDPPSAKELHGLHDKIKDTLTQAMARRGEVCDRAMRQLVQRRKERLQLEREQEAARQARDQAAKQERDEGERKKAKKDKAVSRKRSHDEMELDDAKAREHKRESLPDVGAHGLARQDGVGVHEGAPPPPSPPVQPGTAAIDPMDTAESPSDSDTGNAEPPSTIPLYERAFGKDPTKFDDPTIYDIRPIYDDMPAEEKREILQVRHWPEDDLRSLIAGDPPDADFSSSKPANQVNFSTFQTYVEPYIRPYTEEDVAFLKERGDRYTPYVIPARGLKTYKQVWAADEEATGTEPPAKRENDRNEPRGHMEDMNDDTAETDEISLGPVNARLQSLLRPQGNGNSKKKDEDDADANGDTSLVNGDDTTQFDAVPGAEAEHKPATYLPPEAPRPANLPQMDYETMEQRVQQELRYIGFLAPSDVPTFDQHNDDEVAARLRTLQAELRRISRLNNARKARVLEMTEERMAMQEYSNIADDLDNQVNAAYLKRNRSLAKPQKKGAAANRAQKGVAVGAGVGGPGGGGRGVSDGVRALMQKRRDWIEMVGPV</sequence>
<dbReference type="InterPro" id="IPR019340">
    <property type="entry name" value="Histone_AcTrfase_su3"/>
</dbReference>
<feature type="compositionally biased region" description="Basic and acidic residues" evidence="6">
    <location>
        <begin position="136"/>
        <end position="196"/>
    </location>
</feature>
<evidence type="ECO:0000256" key="4">
    <source>
        <dbReference type="ARBA" id="ARBA00023163"/>
    </source>
</evidence>
<comment type="subcellular location">
    <subcellularLocation>
        <location evidence="1">Nucleus</location>
    </subcellularLocation>
</comment>
<keyword evidence="3" id="KW-0805">Transcription regulation</keyword>
<feature type="region of interest" description="Disordered" evidence="6">
    <location>
        <begin position="424"/>
        <end position="457"/>
    </location>
</feature>
<feature type="compositionally biased region" description="Polar residues" evidence="6">
    <location>
        <begin position="444"/>
        <end position="457"/>
    </location>
</feature>
<dbReference type="Pfam" id="PF10198">
    <property type="entry name" value="Ada3"/>
    <property type="match status" value="1"/>
</dbReference>
<feature type="compositionally biased region" description="Basic and acidic residues" evidence="6">
    <location>
        <begin position="384"/>
        <end position="400"/>
    </location>
</feature>
<proteinExistence type="inferred from homology"/>
<dbReference type="Proteomes" id="UP000799436">
    <property type="component" value="Unassembled WGS sequence"/>
</dbReference>
<feature type="compositionally biased region" description="Pro residues" evidence="6">
    <location>
        <begin position="216"/>
        <end position="225"/>
    </location>
</feature>
<feature type="region of interest" description="Disordered" evidence="6">
    <location>
        <begin position="464"/>
        <end position="483"/>
    </location>
</feature>
<dbReference type="GO" id="GO:0000124">
    <property type="term" value="C:SAGA complex"/>
    <property type="evidence" value="ECO:0007669"/>
    <property type="project" value="TreeGrafter"/>
</dbReference>
<dbReference type="OrthoDB" id="1232at2759"/>
<name>A0A6G1L7N7_9PEZI</name>
<dbReference type="GO" id="GO:0005634">
    <property type="term" value="C:nucleus"/>
    <property type="evidence" value="ECO:0007669"/>
    <property type="project" value="UniProtKB-SubCell"/>
</dbReference>
<evidence type="ECO:0000256" key="2">
    <source>
        <dbReference type="ARBA" id="ARBA00005330"/>
    </source>
</evidence>
<evidence type="ECO:0000256" key="3">
    <source>
        <dbReference type="ARBA" id="ARBA00023015"/>
    </source>
</evidence>
<reference evidence="7" key="1">
    <citation type="journal article" date="2020" name="Stud. Mycol.">
        <title>101 Dothideomycetes genomes: a test case for predicting lifestyles and emergence of pathogens.</title>
        <authorList>
            <person name="Haridas S."/>
            <person name="Albert R."/>
            <person name="Binder M."/>
            <person name="Bloem J."/>
            <person name="Labutti K."/>
            <person name="Salamov A."/>
            <person name="Andreopoulos B."/>
            <person name="Baker S."/>
            <person name="Barry K."/>
            <person name="Bills G."/>
            <person name="Bluhm B."/>
            <person name="Cannon C."/>
            <person name="Castanera R."/>
            <person name="Culley D."/>
            <person name="Daum C."/>
            <person name="Ezra D."/>
            <person name="Gonzalez J."/>
            <person name="Henrissat B."/>
            <person name="Kuo A."/>
            <person name="Liang C."/>
            <person name="Lipzen A."/>
            <person name="Lutzoni F."/>
            <person name="Magnuson J."/>
            <person name="Mondo S."/>
            <person name="Nolan M."/>
            <person name="Ohm R."/>
            <person name="Pangilinan J."/>
            <person name="Park H.-J."/>
            <person name="Ramirez L."/>
            <person name="Alfaro M."/>
            <person name="Sun H."/>
            <person name="Tritt A."/>
            <person name="Yoshinaga Y."/>
            <person name="Zwiers L.-H."/>
            <person name="Turgeon B."/>
            <person name="Goodwin S."/>
            <person name="Spatafora J."/>
            <person name="Crous P."/>
            <person name="Grigoriev I."/>
        </authorList>
    </citation>
    <scope>NUCLEOTIDE SEQUENCE</scope>
    <source>
        <strain evidence="7">CBS 116005</strain>
    </source>
</reference>
<dbReference type="GO" id="GO:0003713">
    <property type="term" value="F:transcription coactivator activity"/>
    <property type="evidence" value="ECO:0007669"/>
    <property type="project" value="TreeGrafter"/>
</dbReference>
<dbReference type="PANTHER" id="PTHR13556:SF2">
    <property type="entry name" value="TRANSCRIPTIONAL ADAPTER 3"/>
    <property type="match status" value="1"/>
</dbReference>
<evidence type="ECO:0000313" key="8">
    <source>
        <dbReference type="Proteomes" id="UP000799436"/>
    </source>
</evidence>
<feature type="compositionally biased region" description="Basic and acidic residues" evidence="6">
    <location>
        <begin position="90"/>
        <end position="105"/>
    </location>
</feature>
<feature type="region of interest" description="Disordered" evidence="6">
    <location>
        <begin position="85"/>
        <end position="105"/>
    </location>
</feature>
<organism evidence="7 8">
    <name type="scientific">Teratosphaeria nubilosa</name>
    <dbReference type="NCBI Taxonomy" id="161662"/>
    <lineage>
        <taxon>Eukaryota</taxon>
        <taxon>Fungi</taxon>
        <taxon>Dikarya</taxon>
        <taxon>Ascomycota</taxon>
        <taxon>Pezizomycotina</taxon>
        <taxon>Dothideomycetes</taxon>
        <taxon>Dothideomycetidae</taxon>
        <taxon>Mycosphaerellales</taxon>
        <taxon>Teratosphaeriaceae</taxon>
        <taxon>Teratosphaeria</taxon>
    </lineage>
</organism>
<gene>
    <name evidence="7" type="ORF">EJ03DRAFT_294147</name>
</gene>
<feature type="non-terminal residue" evidence="7">
    <location>
        <position position="635"/>
    </location>
</feature>
<evidence type="ECO:0000256" key="5">
    <source>
        <dbReference type="ARBA" id="ARBA00023242"/>
    </source>
</evidence>
<comment type="similarity">
    <text evidence="2">Belongs to the NGG1 family.</text>
</comment>
<dbReference type="EMBL" id="ML995840">
    <property type="protein sequence ID" value="KAF2768856.1"/>
    <property type="molecule type" value="Genomic_DNA"/>
</dbReference>
<evidence type="ECO:0000313" key="7">
    <source>
        <dbReference type="EMBL" id="KAF2768856.1"/>
    </source>
</evidence>
<keyword evidence="8" id="KW-1185">Reference proteome</keyword>
<dbReference type="AlphaFoldDB" id="A0A6G1L7N7"/>
<feature type="region of interest" description="Disordered" evidence="6">
    <location>
        <begin position="375"/>
        <end position="405"/>
    </location>
</feature>
<feature type="compositionally biased region" description="Polar residues" evidence="6">
    <location>
        <begin position="24"/>
        <end position="34"/>
    </location>
</feature>